<organism evidence="1 2">
    <name type="scientific">Streptomyces spectabilis</name>
    <dbReference type="NCBI Taxonomy" id="68270"/>
    <lineage>
        <taxon>Bacteria</taxon>
        <taxon>Bacillati</taxon>
        <taxon>Actinomycetota</taxon>
        <taxon>Actinomycetes</taxon>
        <taxon>Kitasatosporales</taxon>
        <taxon>Streptomycetaceae</taxon>
        <taxon>Streptomyces</taxon>
    </lineage>
</organism>
<accession>A0A516R1H3</accession>
<sequence length="128" mass="13210">MTFNIGSQQGNINNVAGNQTIHGGQRGEFTAAPDPRALLGVLRTELNRVGLPPDTARQVNDEVVSLDAELGSLTPDRPAVAQRLVQITRLLASTGAVVTAGGALAGVLSSFAGWLGPIGDSVLRAISR</sequence>
<evidence type="ECO:0000313" key="1">
    <source>
        <dbReference type="EMBL" id="QDQ09470.1"/>
    </source>
</evidence>
<gene>
    <name evidence="1" type="ORF">FH965_01915</name>
</gene>
<dbReference type="EMBL" id="CP040916">
    <property type="protein sequence ID" value="QDQ09470.1"/>
    <property type="molecule type" value="Genomic_DNA"/>
</dbReference>
<dbReference type="AlphaFoldDB" id="A0A516R1H3"/>
<reference evidence="1 2" key="1">
    <citation type="journal article" date="2019" name="J. Ind. Microbiol. Biotechnol.">
        <title>The complete genomic sequence of Streptomyces spectabilis NRRL-2792 and identification of secondary metabolite biosynthetic gene clusters.</title>
        <authorList>
            <person name="Sinha A."/>
            <person name="Phillips-Salemka S."/>
            <person name="Niraula T.A."/>
            <person name="Short K.A."/>
            <person name="Niraula N.P."/>
        </authorList>
    </citation>
    <scope>NUCLEOTIDE SEQUENCE [LARGE SCALE GENOMIC DNA]</scope>
    <source>
        <strain evidence="1 2">NRRL 2792</strain>
    </source>
</reference>
<evidence type="ECO:0000313" key="2">
    <source>
        <dbReference type="Proteomes" id="UP000316806"/>
    </source>
</evidence>
<proteinExistence type="predicted"/>
<dbReference type="Proteomes" id="UP000316806">
    <property type="component" value="Chromosome"/>
</dbReference>
<dbReference type="RefSeq" id="WP_144001048.1">
    <property type="nucleotide sequence ID" value="NZ_CP040916.1"/>
</dbReference>
<protein>
    <submittedName>
        <fullName evidence="1">Uncharacterized protein</fullName>
    </submittedName>
</protein>
<name>A0A516R1H3_STRST</name>